<comment type="caution">
    <text evidence="7">The sequence shown here is derived from an EMBL/GenBank/DDBJ whole genome shotgun (WGS) entry which is preliminary data.</text>
</comment>
<keyword evidence="4 7" id="KW-0067">ATP-binding</keyword>
<dbReference type="AlphaFoldDB" id="A0A368DM06"/>
<dbReference type="InterPro" id="IPR003593">
    <property type="entry name" value="AAA+_ATPase"/>
</dbReference>
<keyword evidence="3" id="KW-0547">Nucleotide-binding</keyword>
<proteinExistence type="inferred from homology"/>
<dbReference type="GO" id="GO:0022857">
    <property type="term" value="F:transmembrane transporter activity"/>
    <property type="evidence" value="ECO:0007669"/>
    <property type="project" value="UniProtKB-ARBA"/>
</dbReference>
<sequence length="233" mass="25788">MNNNHIYQSDNVLLLDSISRTYNQGNNEIKVLDNVNLSVKKGEIVSLIGNSGSGKSSLLHIAGLLELPNSGEILINDIKFSAMSEKERTISRRNSIGFIYQFHHLLSDFTAIDNIMIPMLIAGHQKSYAKDKAEKLLSKLELFDRKDHLPSQMSGGEQQRVSIARSLANNPDILLADEPTGNLDSKTADIVFNQFLDLAKDENMSVLLATHNIKLSDKSDRVISLQNGSLLEG</sequence>
<dbReference type="InterPro" id="IPR003439">
    <property type="entry name" value="ABC_transporter-like_ATP-bd"/>
</dbReference>
<dbReference type="Proteomes" id="UP000253570">
    <property type="component" value="Unassembled WGS sequence"/>
</dbReference>
<dbReference type="FunFam" id="3.40.50.300:FF:000032">
    <property type="entry name" value="Export ABC transporter ATP-binding protein"/>
    <property type="match status" value="1"/>
</dbReference>
<keyword evidence="1" id="KW-0813">Transport</keyword>
<evidence type="ECO:0000256" key="4">
    <source>
        <dbReference type="ARBA" id="ARBA00022840"/>
    </source>
</evidence>
<name>A0A368DM06_9PROT</name>
<dbReference type="PROSITE" id="PS50893">
    <property type="entry name" value="ABC_TRANSPORTER_2"/>
    <property type="match status" value="1"/>
</dbReference>
<evidence type="ECO:0000256" key="2">
    <source>
        <dbReference type="ARBA" id="ARBA00022519"/>
    </source>
</evidence>
<feature type="domain" description="ABC transporter" evidence="6">
    <location>
        <begin position="13"/>
        <end position="233"/>
    </location>
</feature>
<evidence type="ECO:0000259" key="6">
    <source>
        <dbReference type="PROSITE" id="PS50893"/>
    </source>
</evidence>
<dbReference type="SMART" id="SM00382">
    <property type="entry name" value="AAA"/>
    <property type="match status" value="1"/>
</dbReference>
<dbReference type="GO" id="GO:0005524">
    <property type="term" value="F:ATP binding"/>
    <property type="evidence" value="ECO:0007669"/>
    <property type="project" value="UniProtKB-KW"/>
</dbReference>
<evidence type="ECO:0000313" key="8">
    <source>
        <dbReference type="Proteomes" id="UP000253570"/>
    </source>
</evidence>
<reference evidence="7 8" key="1">
    <citation type="journal article" date="2018" name="Microbiome">
        <title>Fine metagenomic profile of the Mediterranean stratified and mixed water columns revealed by assembly and recruitment.</title>
        <authorList>
            <person name="Haro-Moreno J.M."/>
            <person name="Lopez-Perez M."/>
            <person name="De La Torre J.R."/>
            <person name="Picazo A."/>
            <person name="Camacho A."/>
            <person name="Rodriguez-Valera F."/>
        </authorList>
    </citation>
    <scope>NUCLEOTIDE SEQUENCE [LARGE SCALE GENOMIC DNA]</scope>
    <source>
        <strain evidence="7">MED-G57</strain>
    </source>
</reference>
<dbReference type="PROSITE" id="PS00211">
    <property type="entry name" value="ABC_TRANSPORTER_1"/>
    <property type="match status" value="1"/>
</dbReference>
<evidence type="ECO:0000256" key="3">
    <source>
        <dbReference type="ARBA" id="ARBA00022741"/>
    </source>
</evidence>
<keyword evidence="2" id="KW-1003">Cell membrane</keyword>
<dbReference type="Gene3D" id="3.40.50.300">
    <property type="entry name" value="P-loop containing nucleotide triphosphate hydrolases"/>
    <property type="match status" value="1"/>
</dbReference>
<evidence type="ECO:0000256" key="1">
    <source>
        <dbReference type="ARBA" id="ARBA00022448"/>
    </source>
</evidence>
<keyword evidence="2" id="KW-0997">Cell inner membrane</keyword>
<dbReference type="GO" id="GO:0016887">
    <property type="term" value="F:ATP hydrolysis activity"/>
    <property type="evidence" value="ECO:0007669"/>
    <property type="project" value="InterPro"/>
</dbReference>
<dbReference type="CDD" id="cd03255">
    <property type="entry name" value="ABC_MJ0796_LolCDE_FtsE"/>
    <property type="match status" value="1"/>
</dbReference>
<dbReference type="InterPro" id="IPR027417">
    <property type="entry name" value="P-loop_NTPase"/>
</dbReference>
<dbReference type="EMBL" id="QOQD01000015">
    <property type="protein sequence ID" value="RCL72251.1"/>
    <property type="molecule type" value="Genomic_DNA"/>
</dbReference>
<evidence type="ECO:0000256" key="5">
    <source>
        <dbReference type="ARBA" id="ARBA00038388"/>
    </source>
</evidence>
<dbReference type="InterPro" id="IPR017871">
    <property type="entry name" value="ABC_transporter-like_CS"/>
</dbReference>
<evidence type="ECO:0000313" key="7">
    <source>
        <dbReference type="EMBL" id="RCL72251.1"/>
    </source>
</evidence>
<dbReference type="PANTHER" id="PTHR42798">
    <property type="entry name" value="LIPOPROTEIN-RELEASING SYSTEM ATP-BINDING PROTEIN LOLD"/>
    <property type="match status" value="1"/>
</dbReference>
<dbReference type="GO" id="GO:0098796">
    <property type="term" value="C:membrane protein complex"/>
    <property type="evidence" value="ECO:0007669"/>
    <property type="project" value="UniProtKB-ARBA"/>
</dbReference>
<gene>
    <name evidence="7" type="ORF">DBW71_05545</name>
</gene>
<dbReference type="PANTHER" id="PTHR42798:SF2">
    <property type="entry name" value="ABC TRANSPORTER ATP-BINDING PROTEIN MG467-RELATED"/>
    <property type="match status" value="1"/>
</dbReference>
<keyword evidence="2" id="KW-0472">Membrane</keyword>
<dbReference type="InterPro" id="IPR017911">
    <property type="entry name" value="MacB-like_ATP-bd"/>
</dbReference>
<organism evidence="7 8">
    <name type="scientific">PS1 clade bacterium</name>
    <dbReference type="NCBI Taxonomy" id="2175152"/>
    <lineage>
        <taxon>Bacteria</taxon>
        <taxon>Pseudomonadati</taxon>
        <taxon>Pseudomonadota</taxon>
        <taxon>Alphaproteobacteria</taxon>
        <taxon>PS1 clade</taxon>
    </lineage>
</organism>
<dbReference type="Pfam" id="PF00005">
    <property type="entry name" value="ABC_tran"/>
    <property type="match status" value="1"/>
</dbReference>
<comment type="similarity">
    <text evidence="5">Belongs to the ABC transporter superfamily. Macrolide exporter (TC 3.A.1.122) family.</text>
</comment>
<dbReference type="SUPFAM" id="SSF52540">
    <property type="entry name" value="P-loop containing nucleoside triphosphate hydrolases"/>
    <property type="match status" value="1"/>
</dbReference>
<accession>A0A368DM06</accession>
<protein>
    <submittedName>
        <fullName evidence="7">ABC transporter ATP-binding protein</fullName>
    </submittedName>
</protein>